<protein>
    <submittedName>
        <fullName evidence="1">Uncharacterized protein</fullName>
    </submittedName>
</protein>
<sequence>MFKLVQDKHTYISLLDILNVQLFWEFFLHLLNGWVSRKVEGTTACVEVPVKPAVFLMDDQQMESQSFFSHADVLPKFALTQTGLIGCL</sequence>
<gene>
    <name evidence="1" type="ORF">CDAR_595151</name>
</gene>
<accession>A0AAV4PAN5</accession>
<proteinExistence type="predicted"/>
<reference evidence="1 2" key="1">
    <citation type="submission" date="2021-06" db="EMBL/GenBank/DDBJ databases">
        <title>Caerostris darwini draft genome.</title>
        <authorList>
            <person name="Kono N."/>
            <person name="Arakawa K."/>
        </authorList>
    </citation>
    <scope>NUCLEOTIDE SEQUENCE [LARGE SCALE GENOMIC DNA]</scope>
</reference>
<dbReference type="Proteomes" id="UP001054837">
    <property type="component" value="Unassembled WGS sequence"/>
</dbReference>
<name>A0AAV4PAN5_9ARAC</name>
<organism evidence="1 2">
    <name type="scientific">Caerostris darwini</name>
    <dbReference type="NCBI Taxonomy" id="1538125"/>
    <lineage>
        <taxon>Eukaryota</taxon>
        <taxon>Metazoa</taxon>
        <taxon>Ecdysozoa</taxon>
        <taxon>Arthropoda</taxon>
        <taxon>Chelicerata</taxon>
        <taxon>Arachnida</taxon>
        <taxon>Araneae</taxon>
        <taxon>Araneomorphae</taxon>
        <taxon>Entelegynae</taxon>
        <taxon>Araneoidea</taxon>
        <taxon>Araneidae</taxon>
        <taxon>Caerostris</taxon>
    </lineage>
</organism>
<dbReference type="AlphaFoldDB" id="A0AAV4PAN5"/>
<dbReference type="EMBL" id="BPLQ01002442">
    <property type="protein sequence ID" value="GIX92969.1"/>
    <property type="molecule type" value="Genomic_DNA"/>
</dbReference>
<keyword evidence="2" id="KW-1185">Reference proteome</keyword>
<comment type="caution">
    <text evidence="1">The sequence shown here is derived from an EMBL/GenBank/DDBJ whole genome shotgun (WGS) entry which is preliminary data.</text>
</comment>
<evidence type="ECO:0000313" key="1">
    <source>
        <dbReference type="EMBL" id="GIX92969.1"/>
    </source>
</evidence>
<evidence type="ECO:0000313" key="2">
    <source>
        <dbReference type="Proteomes" id="UP001054837"/>
    </source>
</evidence>